<protein>
    <submittedName>
        <fullName evidence="8">Uncharacterized protein</fullName>
    </submittedName>
</protein>
<keyword evidence="3 6" id="KW-1133">Transmembrane helix</keyword>
<keyword evidence="7" id="KW-0732">Signal</keyword>
<dbReference type="PROSITE" id="PS51257">
    <property type="entry name" value="PROKAR_LIPOPROTEIN"/>
    <property type="match status" value="1"/>
</dbReference>
<gene>
    <name evidence="8" type="ORF">FLONG3_5577</name>
</gene>
<comment type="caution">
    <text evidence="8">The sequence shown here is derived from an EMBL/GenBank/DDBJ whole genome shotgun (WGS) entry which is preliminary data.</text>
</comment>
<evidence type="ECO:0000313" key="8">
    <source>
        <dbReference type="EMBL" id="RGP75820.1"/>
    </source>
</evidence>
<evidence type="ECO:0000313" key="9">
    <source>
        <dbReference type="Proteomes" id="UP000266234"/>
    </source>
</evidence>
<dbReference type="GO" id="GO:0071944">
    <property type="term" value="C:cell periphery"/>
    <property type="evidence" value="ECO:0007669"/>
    <property type="project" value="UniProtKB-ARBA"/>
</dbReference>
<sequence length="326" mass="34509">MAFTIRRLASMALVFCSCYLTSALVVLPQAPKPTSPPRLRDVEHIYERADGPVTETLSVVVASDSTCGTYPAGIGGFYCKSVNCMFETSKYSVAFCPNHGFKTTCINNFDALNTEKCDDDCKVNANIEKCSKSGYSNIVFPSGFEDLPETSLNITIYPAAVTASSTEASSTEASRTETSSTELSGEATSTGPTTTTTSESQDEGGGGSKSNTGAIAGGVVGGVVGLAGLGLAIFLIVRRNKKNKKKQQQQTPAEMADQSTLQPQMPYGMTPEQQQRWSTTSQSPQGWKSTDSPSVPPSQSPQVLVEAPDGTAAQVHELDGGRGNRR</sequence>
<evidence type="ECO:0000256" key="6">
    <source>
        <dbReference type="SAM" id="Phobius"/>
    </source>
</evidence>
<reference evidence="8 9" key="1">
    <citation type="journal article" date="2018" name="PLoS Pathog.">
        <title>Evolution of structural diversity of trichothecenes, a family of toxins produced by plant pathogenic and entomopathogenic fungi.</title>
        <authorList>
            <person name="Proctor R.H."/>
            <person name="McCormick S.P."/>
            <person name="Kim H.S."/>
            <person name="Cardoza R.E."/>
            <person name="Stanley A.M."/>
            <person name="Lindo L."/>
            <person name="Kelly A."/>
            <person name="Brown D.W."/>
            <person name="Lee T."/>
            <person name="Vaughan M.M."/>
            <person name="Alexander N.J."/>
            <person name="Busman M."/>
            <person name="Gutierrez S."/>
        </authorList>
    </citation>
    <scope>NUCLEOTIDE SEQUENCE [LARGE SCALE GENOMIC DNA]</scope>
    <source>
        <strain evidence="8 9">NRRL 20695</strain>
    </source>
</reference>
<feature type="region of interest" description="Disordered" evidence="5">
    <location>
        <begin position="165"/>
        <end position="210"/>
    </location>
</feature>
<dbReference type="PANTHER" id="PTHR15549:SF33">
    <property type="entry name" value="MEMBRANE PROTEIN WSC4, PUTATIVE (AFU_ORTHOLOGUE AFUA_5G09020)-RELATED"/>
    <property type="match status" value="1"/>
</dbReference>
<dbReference type="AlphaFoldDB" id="A0A395STJ8"/>
<keyword evidence="9" id="KW-1185">Reference proteome</keyword>
<name>A0A395STJ8_9HYPO</name>
<evidence type="ECO:0000256" key="2">
    <source>
        <dbReference type="ARBA" id="ARBA00022692"/>
    </source>
</evidence>
<evidence type="ECO:0000256" key="4">
    <source>
        <dbReference type="ARBA" id="ARBA00023136"/>
    </source>
</evidence>
<feature type="compositionally biased region" description="Polar residues" evidence="5">
    <location>
        <begin position="271"/>
        <end position="291"/>
    </location>
</feature>
<comment type="subcellular location">
    <subcellularLocation>
        <location evidence="1">Membrane</location>
        <topology evidence="1">Single-pass membrane protein</topology>
    </subcellularLocation>
</comment>
<dbReference type="InterPro" id="IPR051694">
    <property type="entry name" value="Immunoregulatory_rcpt-like"/>
</dbReference>
<feature type="transmembrane region" description="Helical" evidence="6">
    <location>
        <begin position="215"/>
        <end position="237"/>
    </location>
</feature>
<evidence type="ECO:0000256" key="7">
    <source>
        <dbReference type="SAM" id="SignalP"/>
    </source>
</evidence>
<evidence type="ECO:0000256" key="5">
    <source>
        <dbReference type="SAM" id="MobiDB-lite"/>
    </source>
</evidence>
<feature type="compositionally biased region" description="Low complexity" evidence="5">
    <location>
        <begin position="165"/>
        <end position="199"/>
    </location>
</feature>
<keyword evidence="2 6" id="KW-0812">Transmembrane</keyword>
<evidence type="ECO:0000256" key="3">
    <source>
        <dbReference type="ARBA" id="ARBA00022989"/>
    </source>
</evidence>
<accession>A0A395STJ8</accession>
<dbReference type="PANTHER" id="PTHR15549">
    <property type="entry name" value="PAIRED IMMUNOGLOBULIN-LIKE TYPE 2 RECEPTOR"/>
    <property type="match status" value="1"/>
</dbReference>
<feature type="compositionally biased region" description="Basic and acidic residues" evidence="5">
    <location>
        <begin position="316"/>
        <end position="326"/>
    </location>
</feature>
<feature type="signal peptide" evidence="7">
    <location>
        <begin position="1"/>
        <end position="23"/>
    </location>
</feature>
<feature type="region of interest" description="Disordered" evidence="5">
    <location>
        <begin position="244"/>
        <end position="326"/>
    </location>
</feature>
<proteinExistence type="predicted"/>
<keyword evidence="4 6" id="KW-0472">Membrane</keyword>
<dbReference type="GO" id="GO:0016020">
    <property type="term" value="C:membrane"/>
    <property type="evidence" value="ECO:0007669"/>
    <property type="project" value="UniProtKB-SubCell"/>
</dbReference>
<dbReference type="STRING" id="694270.A0A395STJ8"/>
<feature type="chain" id="PRO_5017213599" evidence="7">
    <location>
        <begin position="24"/>
        <end position="326"/>
    </location>
</feature>
<dbReference type="OrthoDB" id="5100468at2759"/>
<dbReference type="EMBL" id="PXOG01000120">
    <property type="protein sequence ID" value="RGP75820.1"/>
    <property type="molecule type" value="Genomic_DNA"/>
</dbReference>
<organism evidence="8 9">
    <name type="scientific">Fusarium longipes</name>
    <dbReference type="NCBI Taxonomy" id="694270"/>
    <lineage>
        <taxon>Eukaryota</taxon>
        <taxon>Fungi</taxon>
        <taxon>Dikarya</taxon>
        <taxon>Ascomycota</taxon>
        <taxon>Pezizomycotina</taxon>
        <taxon>Sordariomycetes</taxon>
        <taxon>Hypocreomycetidae</taxon>
        <taxon>Hypocreales</taxon>
        <taxon>Nectriaceae</taxon>
        <taxon>Fusarium</taxon>
    </lineage>
</organism>
<dbReference type="Proteomes" id="UP000266234">
    <property type="component" value="Unassembled WGS sequence"/>
</dbReference>
<evidence type="ECO:0000256" key="1">
    <source>
        <dbReference type="ARBA" id="ARBA00004167"/>
    </source>
</evidence>